<dbReference type="Gene3D" id="1.10.10.10">
    <property type="entry name" value="Winged helix-like DNA-binding domain superfamily/Winged helix DNA-binding domain"/>
    <property type="match status" value="1"/>
</dbReference>
<evidence type="ECO:0000259" key="7">
    <source>
        <dbReference type="SMART" id="SM01043"/>
    </source>
</evidence>
<evidence type="ECO:0000256" key="1">
    <source>
        <dbReference type="ARBA" id="ARBA00005820"/>
    </source>
</evidence>
<dbReference type="GO" id="GO:0000160">
    <property type="term" value="P:phosphorelay signal transduction system"/>
    <property type="evidence" value="ECO:0007669"/>
    <property type="project" value="InterPro"/>
</dbReference>
<dbReference type="InterPro" id="IPR036388">
    <property type="entry name" value="WH-like_DNA-bd_sf"/>
</dbReference>
<evidence type="ECO:0000256" key="3">
    <source>
        <dbReference type="ARBA" id="ARBA00023125"/>
    </source>
</evidence>
<evidence type="ECO:0000313" key="9">
    <source>
        <dbReference type="Proteomes" id="UP000294901"/>
    </source>
</evidence>
<protein>
    <submittedName>
        <fullName evidence="8">DNA-binding SARP family transcriptional activator</fullName>
    </submittedName>
</protein>
<dbReference type="Gene3D" id="1.25.40.10">
    <property type="entry name" value="Tetratricopeptide repeat domain"/>
    <property type="match status" value="1"/>
</dbReference>
<dbReference type="EMBL" id="SNWR01000001">
    <property type="protein sequence ID" value="TDO42006.1"/>
    <property type="molecule type" value="Genomic_DNA"/>
</dbReference>
<comment type="similarity">
    <text evidence="1">Belongs to the AfsR/DnrI/RedD regulatory family.</text>
</comment>
<dbReference type="InterPro" id="IPR001867">
    <property type="entry name" value="OmpR/PhoB-type_DNA-bd"/>
</dbReference>
<dbReference type="SUPFAM" id="SSF46894">
    <property type="entry name" value="C-terminal effector domain of the bipartite response regulators"/>
    <property type="match status" value="1"/>
</dbReference>
<proteinExistence type="inferred from homology"/>
<sequence>MRFKILGPLEILGDDGPAPVSSPRVRALAAVLLLEGRRRVKTEALIDMLWDTPPPSAPANLRTYVTALRRVLRRSGPGEGSPLTTLRGSAPGQSSSYLLSVPPEDVDVTDFQRLAALGAAEMRQGRTGRAVTLLGAALRHWRGAAGEDVSGSRSLTSRLEALNEQRMGVREQFIAARIACGESGAVVRELRDVVAAHPLRERGWQYLVTALYLTGDVSSALDAYRQAEATFRGELGIDISPELQRLHLAILRRDEPLSSVDPTRRADSAFPPQTGAVLDRVRGSLPRTTPGPIGELS</sequence>
<comment type="caution">
    <text evidence="8">The sequence shown here is derived from an EMBL/GenBank/DDBJ whole genome shotgun (WGS) entry which is preliminary data.</text>
</comment>
<reference evidence="8 9" key="1">
    <citation type="submission" date="2019-03" db="EMBL/GenBank/DDBJ databases">
        <title>Sequencing the genomes of 1000 actinobacteria strains.</title>
        <authorList>
            <person name="Klenk H.-P."/>
        </authorList>
    </citation>
    <scope>NUCLEOTIDE SEQUENCE [LARGE SCALE GENOMIC DNA]</scope>
    <source>
        <strain evidence="8 9">DSM 43805</strain>
    </source>
</reference>
<dbReference type="GO" id="GO:0006355">
    <property type="term" value="P:regulation of DNA-templated transcription"/>
    <property type="evidence" value="ECO:0007669"/>
    <property type="project" value="InterPro"/>
</dbReference>
<organism evidence="8 9">
    <name type="scientific">Paractinoplanes brasiliensis</name>
    <dbReference type="NCBI Taxonomy" id="52695"/>
    <lineage>
        <taxon>Bacteria</taxon>
        <taxon>Bacillati</taxon>
        <taxon>Actinomycetota</taxon>
        <taxon>Actinomycetes</taxon>
        <taxon>Micromonosporales</taxon>
        <taxon>Micromonosporaceae</taxon>
        <taxon>Paractinoplanes</taxon>
    </lineage>
</organism>
<dbReference type="InterPro" id="IPR011990">
    <property type="entry name" value="TPR-like_helical_dom_sf"/>
</dbReference>
<feature type="region of interest" description="Disordered" evidence="5">
    <location>
        <begin position="259"/>
        <end position="297"/>
    </location>
</feature>
<dbReference type="InterPro" id="IPR016032">
    <property type="entry name" value="Sig_transdc_resp-reg_C-effctor"/>
</dbReference>
<dbReference type="OrthoDB" id="3208838at2"/>
<keyword evidence="3 8" id="KW-0238">DNA-binding</keyword>
<evidence type="ECO:0000313" key="8">
    <source>
        <dbReference type="EMBL" id="TDO42006.1"/>
    </source>
</evidence>
<name>A0A4R6K2V7_9ACTN</name>
<feature type="compositionally biased region" description="Polar residues" evidence="5">
    <location>
        <begin position="82"/>
        <end position="94"/>
    </location>
</feature>
<dbReference type="Proteomes" id="UP000294901">
    <property type="component" value="Unassembled WGS sequence"/>
</dbReference>
<dbReference type="InterPro" id="IPR051677">
    <property type="entry name" value="AfsR-DnrI-RedD_regulator"/>
</dbReference>
<dbReference type="RefSeq" id="WP_133875954.1">
    <property type="nucleotide sequence ID" value="NZ_BOMD01000113.1"/>
</dbReference>
<evidence type="ECO:0000256" key="5">
    <source>
        <dbReference type="SAM" id="MobiDB-lite"/>
    </source>
</evidence>
<dbReference type="CDD" id="cd15831">
    <property type="entry name" value="BTAD"/>
    <property type="match status" value="1"/>
</dbReference>
<evidence type="ECO:0000256" key="2">
    <source>
        <dbReference type="ARBA" id="ARBA00023015"/>
    </source>
</evidence>
<dbReference type="AlphaFoldDB" id="A0A4R6K2V7"/>
<accession>A0A4R6K2V7</accession>
<dbReference type="SMART" id="SM01043">
    <property type="entry name" value="BTAD"/>
    <property type="match status" value="1"/>
</dbReference>
<dbReference type="Pfam" id="PF03704">
    <property type="entry name" value="BTAD"/>
    <property type="match status" value="1"/>
</dbReference>
<keyword evidence="2" id="KW-0805">Transcription regulation</keyword>
<feature type="domain" description="Bacterial transcriptional activator" evidence="7">
    <location>
        <begin position="106"/>
        <end position="251"/>
    </location>
</feature>
<gene>
    <name evidence="8" type="ORF">C8E87_5768</name>
</gene>
<dbReference type="PANTHER" id="PTHR35807">
    <property type="entry name" value="TRANSCRIPTIONAL REGULATOR REDD-RELATED"/>
    <property type="match status" value="1"/>
</dbReference>
<dbReference type="PANTHER" id="PTHR35807:SF1">
    <property type="entry name" value="TRANSCRIPTIONAL REGULATOR REDD"/>
    <property type="match status" value="1"/>
</dbReference>
<feature type="region of interest" description="Disordered" evidence="5">
    <location>
        <begin position="75"/>
        <end position="94"/>
    </location>
</feature>
<dbReference type="SMART" id="SM00862">
    <property type="entry name" value="Trans_reg_C"/>
    <property type="match status" value="1"/>
</dbReference>
<dbReference type="SUPFAM" id="SSF48452">
    <property type="entry name" value="TPR-like"/>
    <property type="match status" value="1"/>
</dbReference>
<dbReference type="GO" id="GO:0003677">
    <property type="term" value="F:DNA binding"/>
    <property type="evidence" value="ECO:0007669"/>
    <property type="project" value="UniProtKB-KW"/>
</dbReference>
<evidence type="ECO:0000256" key="4">
    <source>
        <dbReference type="ARBA" id="ARBA00023163"/>
    </source>
</evidence>
<keyword evidence="4" id="KW-0804">Transcription</keyword>
<keyword evidence="9" id="KW-1185">Reference proteome</keyword>
<dbReference type="InterPro" id="IPR005158">
    <property type="entry name" value="BTAD"/>
</dbReference>
<evidence type="ECO:0000259" key="6">
    <source>
        <dbReference type="SMART" id="SM00862"/>
    </source>
</evidence>
<feature type="domain" description="OmpR/PhoB-type" evidence="6">
    <location>
        <begin position="17"/>
        <end position="99"/>
    </location>
</feature>